<proteinExistence type="predicted"/>
<organism evidence="1 2">
    <name type="scientific">Portunus trituberculatus</name>
    <name type="common">Swimming crab</name>
    <name type="synonym">Neptunus trituberculatus</name>
    <dbReference type="NCBI Taxonomy" id="210409"/>
    <lineage>
        <taxon>Eukaryota</taxon>
        <taxon>Metazoa</taxon>
        <taxon>Ecdysozoa</taxon>
        <taxon>Arthropoda</taxon>
        <taxon>Crustacea</taxon>
        <taxon>Multicrustacea</taxon>
        <taxon>Malacostraca</taxon>
        <taxon>Eumalacostraca</taxon>
        <taxon>Eucarida</taxon>
        <taxon>Decapoda</taxon>
        <taxon>Pleocyemata</taxon>
        <taxon>Brachyura</taxon>
        <taxon>Eubrachyura</taxon>
        <taxon>Portunoidea</taxon>
        <taxon>Portunidae</taxon>
        <taxon>Portuninae</taxon>
        <taxon>Portunus</taxon>
    </lineage>
</organism>
<evidence type="ECO:0000313" key="1">
    <source>
        <dbReference type="EMBL" id="MPC82210.1"/>
    </source>
</evidence>
<gene>
    <name evidence="1" type="ORF">E2C01_076859</name>
</gene>
<reference evidence="1 2" key="1">
    <citation type="submission" date="2019-05" db="EMBL/GenBank/DDBJ databases">
        <title>Another draft genome of Portunus trituberculatus and its Hox gene families provides insights of decapod evolution.</title>
        <authorList>
            <person name="Jeong J.-H."/>
            <person name="Song I."/>
            <person name="Kim S."/>
            <person name="Choi T."/>
            <person name="Kim D."/>
            <person name="Ryu S."/>
            <person name="Kim W."/>
        </authorList>
    </citation>
    <scope>NUCLEOTIDE SEQUENCE [LARGE SCALE GENOMIC DNA]</scope>
    <source>
        <tissue evidence="1">Muscle</tissue>
    </source>
</reference>
<accession>A0A5B7ICV7</accession>
<dbReference type="EMBL" id="VSRR010059127">
    <property type="protein sequence ID" value="MPC82210.1"/>
    <property type="molecule type" value="Genomic_DNA"/>
</dbReference>
<comment type="caution">
    <text evidence="1">The sequence shown here is derived from an EMBL/GenBank/DDBJ whole genome shotgun (WGS) entry which is preliminary data.</text>
</comment>
<name>A0A5B7ICV7_PORTR</name>
<evidence type="ECO:0000313" key="2">
    <source>
        <dbReference type="Proteomes" id="UP000324222"/>
    </source>
</evidence>
<dbReference type="Proteomes" id="UP000324222">
    <property type="component" value="Unassembled WGS sequence"/>
</dbReference>
<keyword evidence="2" id="KW-1185">Reference proteome</keyword>
<sequence length="104" mass="11707">MICVADPNLENDMKLQPLNKYRGTFAEGSLEDQVDSTRSNVLGQSNSDHWIPEHKLISPRSHANAIPQVPEEENFVLGVLGRQHLVEYSMIGHWPSHLHGPENT</sequence>
<dbReference type="AlphaFoldDB" id="A0A5B7ICV7"/>
<dbReference type="OrthoDB" id="6365438at2759"/>
<protein>
    <submittedName>
        <fullName evidence="1">Uncharacterized protein</fullName>
    </submittedName>
</protein>